<organism evidence="1 2">
    <name type="scientific">Punica granatum</name>
    <name type="common">Pomegranate</name>
    <dbReference type="NCBI Taxonomy" id="22663"/>
    <lineage>
        <taxon>Eukaryota</taxon>
        <taxon>Viridiplantae</taxon>
        <taxon>Streptophyta</taxon>
        <taxon>Embryophyta</taxon>
        <taxon>Tracheophyta</taxon>
        <taxon>Spermatophyta</taxon>
        <taxon>Magnoliopsida</taxon>
        <taxon>eudicotyledons</taxon>
        <taxon>Gunneridae</taxon>
        <taxon>Pentapetalae</taxon>
        <taxon>rosids</taxon>
        <taxon>malvids</taxon>
        <taxon>Myrtales</taxon>
        <taxon>Lythraceae</taxon>
        <taxon>Punica</taxon>
    </lineage>
</organism>
<evidence type="ECO:0000313" key="2">
    <source>
        <dbReference type="Proteomes" id="UP000233551"/>
    </source>
</evidence>
<reference evidence="1 2" key="1">
    <citation type="submission" date="2017-11" db="EMBL/GenBank/DDBJ databases">
        <title>De-novo sequencing of pomegranate (Punica granatum L.) genome.</title>
        <authorList>
            <person name="Akparov Z."/>
            <person name="Amiraslanov A."/>
            <person name="Hajiyeva S."/>
            <person name="Abbasov M."/>
            <person name="Kaur K."/>
            <person name="Hamwieh A."/>
            <person name="Solovyev V."/>
            <person name="Salamov A."/>
            <person name="Braich B."/>
            <person name="Kosarev P."/>
            <person name="Mahmoud A."/>
            <person name="Hajiyev E."/>
            <person name="Babayeva S."/>
            <person name="Izzatullayeva V."/>
            <person name="Mammadov A."/>
            <person name="Mammadov A."/>
            <person name="Sharifova S."/>
            <person name="Ojaghi J."/>
            <person name="Eynullazada K."/>
            <person name="Bayramov B."/>
            <person name="Abdulazimova A."/>
            <person name="Shahmuradov I."/>
        </authorList>
    </citation>
    <scope>NUCLEOTIDE SEQUENCE [LARGE SCALE GENOMIC DNA]</scope>
    <source>
        <strain evidence="2">cv. AG2017</strain>
        <tissue evidence="1">Leaf</tissue>
    </source>
</reference>
<dbReference type="Proteomes" id="UP000233551">
    <property type="component" value="Unassembled WGS sequence"/>
</dbReference>
<accession>A0A2I0IQE7</accession>
<name>A0A2I0IQE7_PUNGR</name>
<evidence type="ECO:0000313" key="1">
    <source>
        <dbReference type="EMBL" id="PKI45880.1"/>
    </source>
</evidence>
<proteinExistence type="predicted"/>
<keyword evidence="2" id="KW-1185">Reference proteome</keyword>
<dbReference type="EMBL" id="PGOL01002685">
    <property type="protein sequence ID" value="PKI45880.1"/>
    <property type="molecule type" value="Genomic_DNA"/>
</dbReference>
<protein>
    <submittedName>
        <fullName evidence="1">Uncharacterized protein</fullName>
    </submittedName>
</protein>
<sequence length="167" mass="19178">MTYEWDSIKIRTSKGHGFGWHPRSTPLEALRRYSRKTFIHSEILRSSTRMRESNREIIDSEPLKYITGRTRPKGLTDECPVLLNGRRELSTLYVEDGTTWVPKCDGGLEEIPIDASGGQQGNISYECNDIVAVDRAQRRSYAGNLLEWRCDSVEARTGERVRHPLPR</sequence>
<comment type="caution">
    <text evidence="1">The sequence shown here is derived from an EMBL/GenBank/DDBJ whole genome shotgun (WGS) entry which is preliminary data.</text>
</comment>
<gene>
    <name evidence="1" type="ORF">CRG98_033679</name>
</gene>
<dbReference type="AlphaFoldDB" id="A0A2I0IQE7"/>